<dbReference type="InterPro" id="IPR057473">
    <property type="entry name" value="ARM_CPL3"/>
</dbReference>
<evidence type="ECO:0000256" key="8">
    <source>
        <dbReference type="ARBA" id="ARBA00022884"/>
    </source>
</evidence>
<comment type="cofactor">
    <cofactor evidence="2">
        <name>Mg(2+)</name>
        <dbReference type="ChEBI" id="CHEBI:18420"/>
    </cofactor>
</comment>
<dbReference type="Pfam" id="PF03031">
    <property type="entry name" value="NIF"/>
    <property type="match status" value="1"/>
</dbReference>
<feature type="region of interest" description="Disordered" evidence="15">
    <location>
        <begin position="1"/>
        <end position="80"/>
    </location>
</feature>
<evidence type="ECO:0000313" key="19">
    <source>
        <dbReference type="Proteomes" id="UP000479710"/>
    </source>
</evidence>
<comment type="subcellular location">
    <subcellularLocation>
        <location evidence="3">Nucleus</location>
    </subcellularLocation>
</comment>
<feature type="compositionally biased region" description="Polar residues" evidence="15">
    <location>
        <begin position="810"/>
        <end position="821"/>
    </location>
</feature>
<accession>A0A6G1CBC4</accession>
<gene>
    <name evidence="18" type="ORF">E2562_036344</name>
</gene>
<dbReference type="InterPro" id="IPR023214">
    <property type="entry name" value="HAD_sf"/>
</dbReference>
<keyword evidence="11" id="KW-0539">Nucleus</keyword>
<dbReference type="SMART" id="SM00577">
    <property type="entry name" value="CPDc"/>
    <property type="match status" value="1"/>
</dbReference>
<dbReference type="Gene3D" id="3.40.50.10190">
    <property type="entry name" value="BRCT domain"/>
    <property type="match status" value="1"/>
</dbReference>
<name>A0A6G1CBC4_9ORYZ</name>
<feature type="domain" description="BRCT" evidence="16">
    <location>
        <begin position="1178"/>
        <end position="1271"/>
    </location>
</feature>
<dbReference type="SUPFAM" id="SSF56784">
    <property type="entry name" value="HAD-like"/>
    <property type="match status" value="1"/>
</dbReference>
<feature type="compositionally biased region" description="Basic and acidic residues" evidence="15">
    <location>
        <begin position="7"/>
        <end position="23"/>
    </location>
</feature>
<comment type="caution">
    <text evidence="18">The sequence shown here is derived from an EMBL/GenBank/DDBJ whole genome shotgun (WGS) entry which is preliminary data.</text>
</comment>
<comment type="catalytic activity">
    <reaction evidence="13">
        <text>O-phospho-L-threonyl-[protein] + H2O = L-threonyl-[protein] + phosphate</text>
        <dbReference type="Rhea" id="RHEA:47004"/>
        <dbReference type="Rhea" id="RHEA-COMP:11060"/>
        <dbReference type="Rhea" id="RHEA-COMP:11605"/>
        <dbReference type="ChEBI" id="CHEBI:15377"/>
        <dbReference type="ChEBI" id="CHEBI:30013"/>
        <dbReference type="ChEBI" id="CHEBI:43474"/>
        <dbReference type="ChEBI" id="CHEBI:61977"/>
        <dbReference type="EC" id="3.1.3.16"/>
    </reaction>
</comment>
<dbReference type="PROSITE" id="PS50172">
    <property type="entry name" value="BRCT"/>
    <property type="match status" value="1"/>
</dbReference>
<dbReference type="Pfam" id="PF00533">
    <property type="entry name" value="BRCT"/>
    <property type="match status" value="1"/>
</dbReference>
<dbReference type="EC" id="3.1.3.16" evidence="4"/>
<reference evidence="18 19" key="1">
    <citation type="submission" date="2019-11" db="EMBL/GenBank/DDBJ databases">
        <title>Whole genome sequence of Oryza granulata.</title>
        <authorList>
            <person name="Li W."/>
        </authorList>
    </citation>
    <scope>NUCLEOTIDE SEQUENCE [LARGE SCALE GENOMIC DNA]</scope>
    <source>
        <strain evidence="19">cv. Menghai</strain>
        <tissue evidence="18">Leaf</tissue>
    </source>
</reference>
<dbReference type="InterPro" id="IPR004274">
    <property type="entry name" value="FCP1_dom"/>
</dbReference>
<dbReference type="AlphaFoldDB" id="A0A6G1CBC4"/>
<feature type="compositionally biased region" description="Polar residues" evidence="15">
    <location>
        <begin position="829"/>
        <end position="859"/>
    </location>
</feature>
<evidence type="ECO:0000256" key="9">
    <source>
        <dbReference type="ARBA" id="ARBA00023015"/>
    </source>
</evidence>
<dbReference type="EMBL" id="SPHZ02000010">
    <property type="protein sequence ID" value="KAF0897349.1"/>
    <property type="molecule type" value="Genomic_DNA"/>
</dbReference>
<feature type="region of interest" description="Disordered" evidence="15">
    <location>
        <begin position="444"/>
        <end position="471"/>
    </location>
</feature>
<sequence>MRVTVTPKDEERLVGLMARERPRSAVVAPGGDLVTAGGGGGEGSDGDSSGSLEEISADDFKKESSGGGGGAGTGAGAAAQRSRVWMGYSMPRSYAPAFHSFAWAQAVQNKPLVPRVAAATAEEDEVEHVVDTSDEEKEEGEIEEGEAVQTSSSPPRAQPETIDLDSDAPEKSESVAVEGGTAPAGAEEEVDFDQRVGSILEELEMVSIEEAEKSFESACTRLRTCFENLKPLFPESGSPMPMLDALVQQAFVGIDTITTVANSYNMPKREQTKNMLLKLLFHIKNRYSDMLTPDQQDELDSRVRQLVFEDGKDNSNGPDATCGTNTTNVAAPSGQVLSERLPFESGAGNIFSGTSMLKVEIPAKNRMVSPLLDLHADYDENSLPSPTRDNAPPFTVPKPIGFGAFPMTPDRPSFLERVEPAKNSSYPSLNDALKAVSSYQQRYGQKSTFASDDLPSPTPSGDGDKSGDKWGDIFGEVSSFSASNKIALPIVNQMPPSRPSTVSNSSDSFVGGPPGYAKQIENSVSGSNNMLKATAKSRDPRLRFLNRDPGGVADANRRVNFVEPNPSKDRTMGGGVPINSRKHKAVDEPLVDENMLKRSRGGIGNPRDMLAPTGRGGWAKDVANISSYSSDGFQPNQNTRLGNNTTGSHNIKTDSTLSNINNITNSSGTSTGIVQATQTNSAPQASSAPAVSLPAMLKDIAVNPTMLMQWIQMEQQKMSASEPQQKITASIGMTSNVTTGMVLPHGNGPKTTEVAPVPSVKPQVPMQTAPVHSQNDAGVIRMKPRDPRRILHSNMAQKNDTVPPVGVEQAKSNGTALPDSQGSKDHLLNTEQQAGQLQTSALPSQPVTSSARPATMNANPVSNSQLAATALMPPHGNTQQTSSSINKADPRLAAGQNESNDDAATSTGPVTASDAVLPASPWGDVDHLLDGYDDQQKALIQKERARRIMEQSKMFAARKLCLVLDLDHTLLNSAKFNEVEHIHEEILRKKEEQDRERAERHLFRFLHMQMWTKLRPGIWNFLEKASKLYELHLYTMGNKVYATEMAKVLDPTGTLFAGRVISRGDDGDTFDSDERVPKSKDLDGVLGMESAVVIIDDSVRVWPHNKHNLIVVERYTYFPCSRRQFGLPGPSLLEIDRDERPEDGTLASSLAVIERIHQNFFTHPNLNDADVRSILASEQQRILGGCRIVFSRIFPVGEANPHMHPLWQTAEQFGAVCTNQIDDRVTHVVANSLGTDKVNWALSTGRFVVHPGWVEASALLYRRASELDFAVK</sequence>
<dbReference type="GO" id="GO:0009651">
    <property type="term" value="P:response to salt stress"/>
    <property type="evidence" value="ECO:0007669"/>
    <property type="project" value="UniProtKB-ARBA"/>
</dbReference>
<dbReference type="InterPro" id="IPR039189">
    <property type="entry name" value="Fcp1"/>
</dbReference>
<feature type="compositionally biased region" description="Basic and acidic residues" evidence="15">
    <location>
        <begin position="462"/>
        <end position="471"/>
    </location>
</feature>
<feature type="region of interest" description="Disordered" evidence="15">
    <location>
        <begin position="892"/>
        <end position="918"/>
    </location>
</feature>
<organism evidence="18 19">
    <name type="scientific">Oryza meyeriana var. granulata</name>
    <dbReference type="NCBI Taxonomy" id="110450"/>
    <lineage>
        <taxon>Eukaryota</taxon>
        <taxon>Viridiplantae</taxon>
        <taxon>Streptophyta</taxon>
        <taxon>Embryophyta</taxon>
        <taxon>Tracheophyta</taxon>
        <taxon>Spermatophyta</taxon>
        <taxon>Magnoliopsida</taxon>
        <taxon>Liliopsida</taxon>
        <taxon>Poales</taxon>
        <taxon>Poaceae</taxon>
        <taxon>BOP clade</taxon>
        <taxon>Oryzoideae</taxon>
        <taxon>Oryzeae</taxon>
        <taxon>Oryzinae</taxon>
        <taxon>Oryza</taxon>
        <taxon>Oryza meyeriana</taxon>
    </lineage>
</organism>
<dbReference type="InterPro" id="IPR001357">
    <property type="entry name" value="BRCT_dom"/>
</dbReference>
<dbReference type="Pfam" id="PF25505">
    <property type="entry name" value="ARM_CPL3"/>
    <property type="match status" value="1"/>
</dbReference>
<proteinExistence type="predicted"/>
<dbReference type="Proteomes" id="UP000479710">
    <property type="component" value="Unassembled WGS sequence"/>
</dbReference>
<feature type="region of interest" description="Disordered" evidence="15">
    <location>
        <begin position="629"/>
        <end position="654"/>
    </location>
</feature>
<dbReference type="GO" id="GO:0008420">
    <property type="term" value="F:RNA polymerase II CTD heptapeptide repeat phosphatase activity"/>
    <property type="evidence" value="ECO:0007669"/>
    <property type="project" value="InterPro"/>
</dbReference>
<dbReference type="SMART" id="SM00292">
    <property type="entry name" value="BRCT"/>
    <property type="match status" value="1"/>
</dbReference>
<evidence type="ECO:0000256" key="1">
    <source>
        <dbReference type="ARBA" id="ARBA00001936"/>
    </source>
</evidence>
<evidence type="ECO:0000259" key="16">
    <source>
        <dbReference type="PROSITE" id="PS50172"/>
    </source>
</evidence>
<evidence type="ECO:0000256" key="2">
    <source>
        <dbReference type="ARBA" id="ARBA00001946"/>
    </source>
</evidence>
<evidence type="ECO:0000256" key="4">
    <source>
        <dbReference type="ARBA" id="ARBA00013081"/>
    </source>
</evidence>
<dbReference type="PANTHER" id="PTHR23081:SF2">
    <property type="entry name" value="RNA POLYMERASE II C-TERMINAL DOMAIN PHOSPHATASE-LIKE 3"/>
    <property type="match status" value="1"/>
</dbReference>
<feature type="region of interest" description="Disordered" evidence="15">
    <location>
        <begin position="118"/>
        <end position="190"/>
    </location>
</feature>
<dbReference type="SUPFAM" id="SSF52113">
    <property type="entry name" value="BRCT domain"/>
    <property type="match status" value="1"/>
</dbReference>
<feature type="compositionally biased region" description="Low complexity" evidence="15">
    <location>
        <begin position="175"/>
        <end position="185"/>
    </location>
</feature>
<keyword evidence="8" id="KW-0694">RNA-binding</keyword>
<dbReference type="PANTHER" id="PTHR23081">
    <property type="entry name" value="RNA POLYMERASE II CTD PHOSPHATASE"/>
    <property type="match status" value="1"/>
</dbReference>
<dbReference type="InterPro" id="IPR011947">
    <property type="entry name" value="FCP1_euk"/>
</dbReference>
<evidence type="ECO:0000256" key="11">
    <source>
        <dbReference type="ARBA" id="ARBA00023242"/>
    </source>
</evidence>
<evidence type="ECO:0000256" key="10">
    <source>
        <dbReference type="ARBA" id="ARBA00023163"/>
    </source>
</evidence>
<evidence type="ECO:0000256" key="6">
    <source>
        <dbReference type="ARBA" id="ARBA00022723"/>
    </source>
</evidence>
<feature type="domain" description="FCP1 homology" evidence="17">
    <location>
        <begin position="955"/>
        <end position="1135"/>
    </location>
</feature>
<feature type="compositionally biased region" description="Gly residues" evidence="15">
    <location>
        <begin position="65"/>
        <end position="75"/>
    </location>
</feature>
<comment type="catalytic activity">
    <reaction evidence="12">
        <text>O-phospho-L-seryl-[protein] + H2O = L-seryl-[protein] + phosphate</text>
        <dbReference type="Rhea" id="RHEA:20629"/>
        <dbReference type="Rhea" id="RHEA-COMP:9863"/>
        <dbReference type="Rhea" id="RHEA-COMP:11604"/>
        <dbReference type="ChEBI" id="CHEBI:15377"/>
        <dbReference type="ChEBI" id="CHEBI:29999"/>
        <dbReference type="ChEBI" id="CHEBI:43474"/>
        <dbReference type="ChEBI" id="CHEBI:83421"/>
        <dbReference type="EC" id="3.1.3.16"/>
    </reaction>
</comment>
<keyword evidence="10" id="KW-0804">Transcription</keyword>
<dbReference type="FunFam" id="3.40.50.10190:FF:000014">
    <property type="entry name" value="RNA polymerase II C-terminal domain phosphatase-like 3"/>
    <property type="match status" value="1"/>
</dbReference>
<evidence type="ECO:0000313" key="18">
    <source>
        <dbReference type="EMBL" id="KAF0897351.1"/>
    </source>
</evidence>
<dbReference type="EMBL" id="SPHZ02000010">
    <property type="protein sequence ID" value="KAF0897351.1"/>
    <property type="molecule type" value="Genomic_DNA"/>
</dbReference>
<keyword evidence="9" id="KW-0805">Transcription regulation</keyword>
<evidence type="ECO:0000256" key="14">
    <source>
        <dbReference type="ARBA" id="ARBA00063107"/>
    </source>
</evidence>
<keyword evidence="19" id="KW-1185">Reference proteome</keyword>
<dbReference type="CDD" id="cd07521">
    <property type="entry name" value="HAD_FCP1-like"/>
    <property type="match status" value="1"/>
</dbReference>
<feature type="compositionally biased region" description="Polar residues" evidence="15">
    <location>
        <begin position="896"/>
        <end position="910"/>
    </location>
</feature>
<dbReference type="OrthoDB" id="10249888at2759"/>
<evidence type="ECO:0000256" key="13">
    <source>
        <dbReference type="ARBA" id="ARBA00048336"/>
    </source>
</evidence>
<dbReference type="InterPro" id="IPR036412">
    <property type="entry name" value="HAD-like_sf"/>
</dbReference>
<dbReference type="GO" id="GO:0003723">
    <property type="term" value="F:RNA binding"/>
    <property type="evidence" value="ECO:0007669"/>
    <property type="project" value="UniProtKB-KW"/>
</dbReference>
<dbReference type="NCBIfam" id="TIGR02250">
    <property type="entry name" value="FCP1_euk"/>
    <property type="match status" value="1"/>
</dbReference>
<feature type="region of interest" description="Disordered" evidence="15">
    <location>
        <begin position="793"/>
        <end position="859"/>
    </location>
</feature>
<evidence type="ECO:0000256" key="12">
    <source>
        <dbReference type="ARBA" id="ARBA00047761"/>
    </source>
</evidence>
<dbReference type="GO" id="GO:0005634">
    <property type="term" value="C:nucleus"/>
    <property type="evidence" value="ECO:0007669"/>
    <property type="project" value="UniProtKB-SubCell"/>
</dbReference>
<keyword evidence="5" id="KW-0678">Repressor</keyword>
<keyword evidence="7" id="KW-0378">Hydrolase</keyword>
<evidence type="ECO:0000256" key="3">
    <source>
        <dbReference type="ARBA" id="ARBA00004123"/>
    </source>
</evidence>
<evidence type="ECO:0000256" key="15">
    <source>
        <dbReference type="SAM" id="MobiDB-lite"/>
    </source>
</evidence>
<dbReference type="PROSITE" id="PS50969">
    <property type="entry name" value="FCP1"/>
    <property type="match status" value="1"/>
</dbReference>
<dbReference type="CDD" id="cd17729">
    <property type="entry name" value="BRCT_CTDP1"/>
    <property type="match status" value="1"/>
</dbReference>
<comment type="cofactor">
    <cofactor evidence="1">
        <name>Mn(2+)</name>
        <dbReference type="ChEBI" id="CHEBI:29035"/>
    </cofactor>
</comment>
<protein>
    <recommendedName>
        <fullName evidence="4">protein-serine/threonine phosphatase</fullName>
        <ecNumber evidence="4">3.1.3.16</ecNumber>
    </recommendedName>
</protein>
<evidence type="ECO:0000259" key="17">
    <source>
        <dbReference type="PROSITE" id="PS50969"/>
    </source>
</evidence>
<comment type="subunit">
    <text evidence="14">Interacts with RAP74.</text>
</comment>
<dbReference type="Gene3D" id="3.40.50.1000">
    <property type="entry name" value="HAD superfamily/HAD-like"/>
    <property type="match status" value="1"/>
</dbReference>
<keyword evidence="6" id="KW-0479">Metal-binding</keyword>
<dbReference type="GO" id="GO:0046872">
    <property type="term" value="F:metal ion binding"/>
    <property type="evidence" value="ECO:0007669"/>
    <property type="project" value="UniProtKB-KW"/>
</dbReference>
<dbReference type="FunFam" id="3.40.50.1000:FF:000098">
    <property type="entry name" value="RNA polymerase II C-terminal domain phosphatase-like 3"/>
    <property type="match status" value="1"/>
</dbReference>
<evidence type="ECO:0000256" key="5">
    <source>
        <dbReference type="ARBA" id="ARBA00022491"/>
    </source>
</evidence>
<evidence type="ECO:0000256" key="7">
    <source>
        <dbReference type="ARBA" id="ARBA00022801"/>
    </source>
</evidence>
<dbReference type="InterPro" id="IPR036420">
    <property type="entry name" value="BRCT_dom_sf"/>
</dbReference>
<feature type="compositionally biased region" description="Acidic residues" evidence="15">
    <location>
        <begin position="121"/>
        <end position="146"/>
    </location>
</feature>